<evidence type="ECO:0000256" key="1">
    <source>
        <dbReference type="ARBA" id="ARBA00001936"/>
    </source>
</evidence>
<organism evidence="15">
    <name type="scientific">Zea mays</name>
    <name type="common">Maize</name>
    <dbReference type="NCBI Taxonomy" id="4577"/>
    <lineage>
        <taxon>Eukaryota</taxon>
        <taxon>Viridiplantae</taxon>
        <taxon>Streptophyta</taxon>
        <taxon>Embryophyta</taxon>
        <taxon>Tracheophyta</taxon>
        <taxon>Spermatophyta</taxon>
        <taxon>Magnoliopsida</taxon>
        <taxon>Liliopsida</taxon>
        <taxon>Poales</taxon>
        <taxon>Poaceae</taxon>
        <taxon>PACMAD clade</taxon>
        <taxon>Panicoideae</taxon>
        <taxon>Andropogonodae</taxon>
        <taxon>Andropogoneae</taxon>
        <taxon>Tripsacinae</taxon>
        <taxon>Zea</taxon>
    </lineage>
</organism>
<dbReference type="EC" id="3.6.4.13" evidence="5"/>
<evidence type="ECO:0000256" key="4">
    <source>
        <dbReference type="ARBA" id="ARBA00011661"/>
    </source>
</evidence>
<dbReference type="CDD" id="cd18805">
    <property type="entry name" value="SF2_C_suv3"/>
    <property type="match status" value="1"/>
</dbReference>
<dbReference type="InterPro" id="IPR041082">
    <property type="entry name" value="Suv3_C_1"/>
</dbReference>
<sequence>MAADDLTARDLMMAAADLTAPQTWYPSARAMRRRVVYHCGPTNSGKTHNALASFSAAKSGVYCSPLRLLAMEIFDKVNATGVSCSLRTGQEVKEVAFASHLACTIEMVSTEEIYEVAVVDEVQMMADPVRGSAWTRALLGLRAEEIHLCGDDSVLSVIRKICADTGDDLLVHQYERFKPLVVEENTLRGYFQNIRSGDWVVAFSRKKIFEIKLAIETYTHHKCCVIYGSLPPETRRQQAELFNQEHNEYDVLIATDAVGMGLNLNIRRVVFYTLIKYDGEKMASVPASQVKQIAGRAGRRGSAYPHGLATTFKYDLCYLTRCLEEPLEEAEKVGLFPTFEQLEMFASQFPELTFNNLLNKLCNTCRIDDTYFICQHDNMKKVDDMLEGVHGLSLKSRYGFCLAPVNTRNSEAMDHLLRFANNYSESHYVTMGLEMPSGYATNDTQFLDLETKHQVLSMYLWLAQHFGKDNFPHVQEAQTMSTNIADLLGQSLAKGCWKPQLRYQFIGQPFSQRYNEVTGKLL</sequence>
<dbReference type="Pfam" id="PF00271">
    <property type="entry name" value="Helicase_C"/>
    <property type="match status" value="1"/>
</dbReference>
<comment type="subcellular location">
    <subcellularLocation>
        <location evidence="3">Mitochondrion matrix</location>
        <location evidence="3">Mitochondrion nucleoid</location>
    </subcellularLocation>
</comment>
<gene>
    <name evidence="15" type="primary">LOC_Os04g38630_1</name>
    <name evidence="15" type="ORF">Zm00014a_005276</name>
</gene>
<keyword evidence="12" id="KW-1135">Mitochondrion nucleoid</keyword>
<evidence type="ECO:0000256" key="6">
    <source>
        <dbReference type="ARBA" id="ARBA00022741"/>
    </source>
</evidence>
<dbReference type="Pfam" id="PF18147">
    <property type="entry name" value="Suv3_C_1"/>
    <property type="match status" value="1"/>
</dbReference>
<dbReference type="FunFam" id="1.20.272.40:FF:000003">
    <property type="entry name" value="ATP-dependent RNA helicase SUV3L, mitochondrial"/>
    <property type="match status" value="1"/>
</dbReference>
<dbReference type="AlphaFoldDB" id="A0A3L6G7D3"/>
<dbReference type="SMART" id="SM00490">
    <property type="entry name" value="HELICc"/>
    <property type="match status" value="1"/>
</dbReference>
<protein>
    <recommendedName>
        <fullName evidence="5">RNA helicase</fullName>
        <ecNumber evidence="5">3.6.4.13</ecNumber>
    </recommendedName>
</protein>
<name>A0A3L6G7D3_MAIZE</name>
<proteinExistence type="predicted"/>
<evidence type="ECO:0000259" key="14">
    <source>
        <dbReference type="PROSITE" id="PS51194"/>
    </source>
</evidence>
<dbReference type="Pfam" id="PF22527">
    <property type="entry name" value="DEXQc_Suv3"/>
    <property type="match status" value="1"/>
</dbReference>
<comment type="subunit">
    <text evidence="4">Homodimer; in free form. Component of the mitochondrial degradosome (mtEXO) complex which is a heteropentamer containing 2 copies of SUPV3L1 and 3 copies of PNPT1.</text>
</comment>
<dbReference type="ExpressionAtlas" id="A0A3L6G7D3">
    <property type="expression patterns" value="baseline"/>
</dbReference>
<dbReference type="Gene3D" id="1.20.58.1080">
    <property type="match status" value="1"/>
</dbReference>
<keyword evidence="7" id="KW-0378">Hydrolase</keyword>
<comment type="cofactor">
    <cofactor evidence="2">
        <name>Mg(2+)</name>
        <dbReference type="ChEBI" id="CHEBI:18420"/>
    </cofactor>
</comment>
<dbReference type="Proteomes" id="UP000251960">
    <property type="component" value="Chromosome 10"/>
</dbReference>
<dbReference type="PROSITE" id="PS51194">
    <property type="entry name" value="HELICASE_CTER"/>
    <property type="match status" value="1"/>
</dbReference>
<dbReference type="PANTHER" id="PTHR12131">
    <property type="entry name" value="ATP-DEPENDENT RNA AND DNA HELICASE"/>
    <property type="match status" value="1"/>
</dbReference>
<comment type="cofactor">
    <cofactor evidence="1">
        <name>Mn(2+)</name>
        <dbReference type="ChEBI" id="CHEBI:29035"/>
    </cofactor>
</comment>
<evidence type="ECO:0000256" key="7">
    <source>
        <dbReference type="ARBA" id="ARBA00022801"/>
    </source>
</evidence>
<dbReference type="GO" id="GO:0005524">
    <property type="term" value="F:ATP binding"/>
    <property type="evidence" value="ECO:0007669"/>
    <property type="project" value="UniProtKB-KW"/>
</dbReference>
<dbReference type="GO" id="GO:0042645">
    <property type="term" value="C:mitochondrial nucleoid"/>
    <property type="evidence" value="ECO:0007669"/>
    <property type="project" value="UniProtKB-SubCell"/>
</dbReference>
<dbReference type="GO" id="GO:0016787">
    <property type="term" value="F:hydrolase activity"/>
    <property type="evidence" value="ECO:0007669"/>
    <property type="project" value="UniProtKB-KW"/>
</dbReference>
<comment type="catalytic activity">
    <reaction evidence="13">
        <text>ATP + H2O = ADP + phosphate + H(+)</text>
        <dbReference type="Rhea" id="RHEA:13065"/>
        <dbReference type="ChEBI" id="CHEBI:15377"/>
        <dbReference type="ChEBI" id="CHEBI:15378"/>
        <dbReference type="ChEBI" id="CHEBI:30616"/>
        <dbReference type="ChEBI" id="CHEBI:43474"/>
        <dbReference type="ChEBI" id="CHEBI:456216"/>
        <dbReference type="EC" id="3.6.4.13"/>
    </reaction>
</comment>
<keyword evidence="11" id="KW-0496">Mitochondrion</keyword>
<evidence type="ECO:0000256" key="10">
    <source>
        <dbReference type="ARBA" id="ARBA00022946"/>
    </source>
</evidence>
<evidence type="ECO:0000256" key="9">
    <source>
        <dbReference type="ARBA" id="ARBA00022840"/>
    </source>
</evidence>
<evidence type="ECO:0000256" key="12">
    <source>
        <dbReference type="ARBA" id="ARBA00023271"/>
    </source>
</evidence>
<dbReference type="InterPro" id="IPR001650">
    <property type="entry name" value="Helicase_C-like"/>
</dbReference>
<feature type="domain" description="Helicase C-terminal" evidence="14">
    <location>
        <begin position="186"/>
        <end position="343"/>
    </location>
</feature>
<dbReference type="SUPFAM" id="SSF52540">
    <property type="entry name" value="P-loop containing nucleoside triphosphate hydrolases"/>
    <property type="match status" value="1"/>
</dbReference>
<keyword evidence="10" id="KW-0809">Transit peptide</keyword>
<dbReference type="InterPro" id="IPR022192">
    <property type="entry name" value="SUV3_C"/>
</dbReference>
<evidence type="ECO:0000256" key="3">
    <source>
        <dbReference type="ARBA" id="ARBA00004436"/>
    </source>
</evidence>
<keyword evidence="8 15" id="KW-0347">Helicase</keyword>
<evidence type="ECO:0000313" key="15">
    <source>
        <dbReference type="EMBL" id="PWZ44320.1"/>
    </source>
</evidence>
<dbReference type="InterPro" id="IPR055206">
    <property type="entry name" value="DEXQc_SUV3"/>
</dbReference>
<evidence type="ECO:0000256" key="2">
    <source>
        <dbReference type="ARBA" id="ARBA00001946"/>
    </source>
</evidence>
<dbReference type="InterPro" id="IPR044774">
    <property type="entry name" value="Suv3_DEXQc"/>
</dbReference>
<keyword evidence="6" id="KW-0547">Nucleotide-binding</keyword>
<dbReference type="CDD" id="cd17913">
    <property type="entry name" value="DEXQc_Suv3"/>
    <property type="match status" value="1"/>
</dbReference>
<dbReference type="InterPro" id="IPR027417">
    <property type="entry name" value="P-loop_NTPase"/>
</dbReference>
<dbReference type="GO" id="GO:0003724">
    <property type="term" value="F:RNA helicase activity"/>
    <property type="evidence" value="ECO:0007669"/>
    <property type="project" value="UniProtKB-EC"/>
</dbReference>
<dbReference type="FunFam" id="3.40.50.300:FF:004773">
    <property type="entry name" value="DExH-box ATP-dependent RNA helicase DExH18 mitochondrial"/>
    <property type="match status" value="1"/>
</dbReference>
<evidence type="ECO:0000256" key="11">
    <source>
        <dbReference type="ARBA" id="ARBA00023128"/>
    </source>
</evidence>
<dbReference type="Gene3D" id="3.40.50.300">
    <property type="entry name" value="P-loop containing nucleotide triphosphate hydrolases"/>
    <property type="match status" value="2"/>
</dbReference>
<evidence type="ECO:0000256" key="8">
    <source>
        <dbReference type="ARBA" id="ARBA00022806"/>
    </source>
</evidence>
<dbReference type="FunFam" id="3.40.50.300:FF:002434">
    <property type="entry name" value="ATP-dependent RNA helicase SUV3, putative"/>
    <property type="match status" value="1"/>
</dbReference>
<evidence type="ECO:0000256" key="5">
    <source>
        <dbReference type="ARBA" id="ARBA00012552"/>
    </source>
</evidence>
<keyword evidence="9" id="KW-0067">ATP-binding</keyword>
<comment type="caution">
    <text evidence="15">The sequence shown here is derived from an EMBL/GenBank/DDBJ whole genome shotgun (WGS) entry which is preliminary data.</text>
</comment>
<dbReference type="PANTHER" id="PTHR12131:SF28">
    <property type="entry name" value="DEXH-BOX ATP-DEPENDENT RNA HELICASE DEXH18, MITOCHONDRIAL"/>
    <property type="match status" value="1"/>
</dbReference>
<dbReference type="Pfam" id="PF12513">
    <property type="entry name" value="SUV3_C"/>
    <property type="match status" value="1"/>
</dbReference>
<dbReference type="InterPro" id="IPR050699">
    <property type="entry name" value="RNA-DNA_Helicase"/>
</dbReference>
<reference evidence="15" key="1">
    <citation type="journal article" date="2018" name="Nat. Genet.">
        <title>Extensive intraspecific gene order and gene structural variations between Mo17 and other maize genomes.</title>
        <authorList>
            <person name="Sun S."/>
            <person name="Zhou Y."/>
            <person name="Chen J."/>
            <person name="Shi J."/>
            <person name="Zhao H."/>
            <person name="Zhao H."/>
            <person name="Song W."/>
            <person name="Zhang M."/>
            <person name="Cui Y."/>
            <person name="Dong X."/>
            <person name="Liu H."/>
            <person name="Ma X."/>
            <person name="Jiao Y."/>
            <person name="Wang B."/>
            <person name="Wei X."/>
            <person name="Stein J.C."/>
            <person name="Glaubitz J.C."/>
            <person name="Lu F."/>
            <person name="Yu G."/>
            <person name="Liang C."/>
            <person name="Fengler K."/>
            <person name="Li B."/>
            <person name="Rafalski A."/>
            <person name="Schnable P.S."/>
            <person name="Ware D.H."/>
            <person name="Buckler E.S."/>
            <person name="Lai J."/>
        </authorList>
    </citation>
    <scope>NUCLEOTIDE SEQUENCE [LARGE SCALE GENOMIC DNA]</scope>
    <source>
        <tissue evidence="15">Seedling</tissue>
    </source>
</reference>
<evidence type="ECO:0000256" key="13">
    <source>
        <dbReference type="ARBA" id="ARBA00047984"/>
    </source>
</evidence>
<dbReference type="FunFam" id="3.40.50.300:FF:000957">
    <property type="entry name" value="ATP-dependent RNA helicase SUV3L, mitochondrial"/>
    <property type="match status" value="1"/>
</dbReference>
<dbReference type="EMBL" id="NCVQ01000002">
    <property type="protein sequence ID" value="PWZ44320.1"/>
    <property type="molecule type" value="Genomic_DNA"/>
</dbReference>
<accession>A0A3L6G7D3</accession>
<dbReference type="Gene3D" id="1.20.272.40">
    <property type="match status" value="1"/>
</dbReference>